<name>A0A1B0A0J8_GLOPL</name>
<dbReference type="Proteomes" id="UP000092445">
    <property type="component" value="Unassembled WGS sequence"/>
</dbReference>
<reference evidence="1" key="2">
    <citation type="submission" date="2020-05" db="UniProtKB">
        <authorList>
            <consortium name="EnsemblMetazoa"/>
        </authorList>
    </citation>
    <scope>IDENTIFICATION</scope>
    <source>
        <strain evidence="1">IAEA</strain>
    </source>
</reference>
<keyword evidence="2" id="KW-1185">Reference proteome</keyword>
<proteinExistence type="predicted"/>
<dbReference type="STRING" id="7398.A0A1B0A0J8"/>
<dbReference type="AlphaFoldDB" id="A0A1B0A0J8"/>
<reference evidence="2" key="1">
    <citation type="submission" date="2014-03" db="EMBL/GenBank/DDBJ databases">
        <authorList>
            <person name="Aksoy S."/>
            <person name="Warren W."/>
            <person name="Wilson R.K."/>
        </authorList>
    </citation>
    <scope>NUCLEOTIDE SEQUENCE [LARGE SCALE GENOMIC DNA]</scope>
    <source>
        <strain evidence="2">IAEA</strain>
    </source>
</reference>
<accession>A0A1B0A0J8</accession>
<organism evidence="1 2">
    <name type="scientific">Glossina pallidipes</name>
    <name type="common">Tsetse fly</name>
    <dbReference type="NCBI Taxonomy" id="7398"/>
    <lineage>
        <taxon>Eukaryota</taxon>
        <taxon>Metazoa</taxon>
        <taxon>Ecdysozoa</taxon>
        <taxon>Arthropoda</taxon>
        <taxon>Hexapoda</taxon>
        <taxon>Insecta</taxon>
        <taxon>Pterygota</taxon>
        <taxon>Neoptera</taxon>
        <taxon>Endopterygota</taxon>
        <taxon>Diptera</taxon>
        <taxon>Brachycera</taxon>
        <taxon>Muscomorpha</taxon>
        <taxon>Hippoboscoidea</taxon>
        <taxon>Glossinidae</taxon>
        <taxon>Glossina</taxon>
    </lineage>
</organism>
<sequence>MKSLQIPSNGLNIVGSTQKCLFGTIGESRIDILNHLKVMTANIRNAVEEKQLGYLEYCCLLIRKISSKQIYLKRLEEEPVTPRNEGCSIDCSHPSKDEKVCSDKVKAKYLSLPTFASSKELDGEVNEGRVCDCLSKHNGDSYKSKTTASKNAAAGQRGKSLPDVNETASAIIQTEMERNDKDLKKSILFEDDKQLDVVFQKVHYKQNVRYLRHTPSSTSLDNNNLIYAADDEYTDESFRACTISPTINNEQSLRMRGDLIATSVGRQQNNYFLPVNVTLGSKHVDNYQELVITEEPDYFLKMTAVVKYDINGNSWGDETLWNTYEQAKNYQHHLCNGQWRENRAYFLNDSPKSSFHSSSTTIETWIEEEEEDDAIDTMLLGEQQFCSHRKKHCLNK</sequence>
<evidence type="ECO:0000313" key="2">
    <source>
        <dbReference type="Proteomes" id="UP000092445"/>
    </source>
</evidence>
<dbReference type="VEuPathDB" id="VectorBase:GPAI030720"/>
<evidence type="ECO:0000313" key="1">
    <source>
        <dbReference type="EnsemblMetazoa" id="GPAI030720-PA"/>
    </source>
</evidence>
<protein>
    <submittedName>
        <fullName evidence="1">Uncharacterized protein</fullName>
    </submittedName>
</protein>
<dbReference type="EnsemblMetazoa" id="GPAI030720-RA">
    <property type="protein sequence ID" value="GPAI030720-PA"/>
    <property type="gene ID" value="GPAI030720"/>
</dbReference>